<sequence>MAPKVEITSTHAVKPSSPTPDHLKNHDLSLLDQLSPSIYPPIIFFYETKSDSNLTPRLKSSLSRVLSSFYPYAGRINEDIFIDCNDDGIPYSEAIIDCSLSDVLKESDLRLMKQFVPLTEESVNLDHTLPLLVQVSLFKCGGIAIGACSSHKIGDASNFFTFIREWANISLTDNKVLIPEFTISSLFPRIGFLNINTGIDIPMNNKLVRKRFVFIASSISSLKGQTASSSRVQAVSALVWKCAMNAVKKADLGPNKPEITSSIAMTLVNMRGRLNPPLPETSFGNFVGSFLAEKNLEDSKEIELCDLVAQLRHGFKEFCDGYMKQVQDSKDGVLAILNYSKTIGEMLQRNGTEVFTFSSWCGFPLYEIDFGWGKPRWISVTNTPFKNGIMMMDTKEGNGIEVWANLEEDVMVVFEQNPELLAYCSPSSSGDVR</sequence>
<dbReference type="EMBL" id="BQNB010013006">
    <property type="protein sequence ID" value="GJT10680.1"/>
    <property type="molecule type" value="Genomic_DNA"/>
</dbReference>
<comment type="similarity">
    <text evidence="1">Belongs to the plant acyltransferase family.</text>
</comment>
<evidence type="ECO:0000256" key="1">
    <source>
        <dbReference type="ARBA" id="ARBA00009861"/>
    </source>
</evidence>
<dbReference type="InterPro" id="IPR023213">
    <property type="entry name" value="CAT-like_dom_sf"/>
</dbReference>
<evidence type="ECO:0000256" key="3">
    <source>
        <dbReference type="ARBA" id="ARBA00023315"/>
    </source>
</evidence>
<dbReference type="Proteomes" id="UP001151760">
    <property type="component" value="Unassembled WGS sequence"/>
</dbReference>
<accession>A0ABQ5B712</accession>
<gene>
    <name evidence="5" type="ORF">Tco_0857722</name>
</gene>
<dbReference type="Gene3D" id="3.30.559.10">
    <property type="entry name" value="Chloramphenicol acetyltransferase-like domain"/>
    <property type="match status" value="2"/>
</dbReference>
<evidence type="ECO:0000313" key="5">
    <source>
        <dbReference type="EMBL" id="GJT10680.1"/>
    </source>
</evidence>
<organism evidence="5 6">
    <name type="scientific">Tanacetum coccineum</name>
    <dbReference type="NCBI Taxonomy" id="301880"/>
    <lineage>
        <taxon>Eukaryota</taxon>
        <taxon>Viridiplantae</taxon>
        <taxon>Streptophyta</taxon>
        <taxon>Embryophyta</taxon>
        <taxon>Tracheophyta</taxon>
        <taxon>Spermatophyta</taxon>
        <taxon>Magnoliopsida</taxon>
        <taxon>eudicotyledons</taxon>
        <taxon>Gunneridae</taxon>
        <taxon>Pentapetalae</taxon>
        <taxon>asterids</taxon>
        <taxon>campanulids</taxon>
        <taxon>Asterales</taxon>
        <taxon>Asteraceae</taxon>
        <taxon>Asteroideae</taxon>
        <taxon>Anthemideae</taxon>
        <taxon>Anthemidinae</taxon>
        <taxon>Tanacetum</taxon>
    </lineage>
</organism>
<keyword evidence="3" id="KW-0012">Acyltransferase</keyword>
<evidence type="ECO:0000313" key="6">
    <source>
        <dbReference type="Proteomes" id="UP001151760"/>
    </source>
</evidence>
<dbReference type="Pfam" id="PF02458">
    <property type="entry name" value="Transferase"/>
    <property type="match status" value="1"/>
</dbReference>
<evidence type="ECO:0000256" key="2">
    <source>
        <dbReference type="ARBA" id="ARBA00022679"/>
    </source>
</evidence>
<evidence type="ECO:0000256" key="4">
    <source>
        <dbReference type="SAM" id="MobiDB-lite"/>
    </source>
</evidence>
<name>A0ABQ5B712_9ASTR</name>
<reference evidence="5" key="1">
    <citation type="journal article" date="2022" name="Int. J. Mol. Sci.">
        <title>Draft Genome of Tanacetum Coccineum: Genomic Comparison of Closely Related Tanacetum-Family Plants.</title>
        <authorList>
            <person name="Yamashiro T."/>
            <person name="Shiraishi A."/>
            <person name="Nakayama K."/>
            <person name="Satake H."/>
        </authorList>
    </citation>
    <scope>NUCLEOTIDE SEQUENCE</scope>
</reference>
<keyword evidence="2" id="KW-0808">Transferase</keyword>
<protein>
    <submittedName>
        <fullName evidence="5">BAHD acyltransferase-like protein</fullName>
    </submittedName>
</protein>
<proteinExistence type="inferred from homology"/>
<keyword evidence="6" id="KW-1185">Reference proteome</keyword>
<reference evidence="5" key="2">
    <citation type="submission" date="2022-01" db="EMBL/GenBank/DDBJ databases">
        <authorList>
            <person name="Yamashiro T."/>
            <person name="Shiraishi A."/>
            <person name="Satake H."/>
            <person name="Nakayama K."/>
        </authorList>
    </citation>
    <scope>NUCLEOTIDE SEQUENCE</scope>
</reference>
<dbReference type="PANTHER" id="PTHR31623:SF122">
    <property type="entry name" value="HXXXD-TYPE ACYL-TRANSFERASE FAMILY PROTEIN"/>
    <property type="match status" value="1"/>
</dbReference>
<dbReference type="PANTHER" id="PTHR31623">
    <property type="entry name" value="F21J9.9"/>
    <property type="match status" value="1"/>
</dbReference>
<feature type="region of interest" description="Disordered" evidence="4">
    <location>
        <begin position="1"/>
        <end position="21"/>
    </location>
</feature>
<comment type="caution">
    <text evidence="5">The sequence shown here is derived from an EMBL/GenBank/DDBJ whole genome shotgun (WGS) entry which is preliminary data.</text>
</comment>